<gene>
    <name evidence="3" type="ORF">TWF481_001380</name>
</gene>
<reference evidence="3 4" key="1">
    <citation type="submission" date="2023-08" db="EMBL/GenBank/DDBJ databases">
        <authorList>
            <person name="Palmer J.M."/>
        </authorList>
    </citation>
    <scope>NUCLEOTIDE SEQUENCE [LARGE SCALE GENOMIC DNA]</scope>
    <source>
        <strain evidence="3 4">TWF481</strain>
    </source>
</reference>
<dbReference type="EMBL" id="JAVHJL010000001">
    <property type="protein sequence ID" value="KAK6512496.1"/>
    <property type="molecule type" value="Genomic_DNA"/>
</dbReference>
<keyword evidence="1" id="KW-0863">Zinc-finger</keyword>
<dbReference type="SMART" id="SM00355">
    <property type="entry name" value="ZnF_C2H2"/>
    <property type="match status" value="2"/>
</dbReference>
<protein>
    <recommendedName>
        <fullName evidence="2">C2H2-type domain-containing protein</fullName>
    </recommendedName>
</protein>
<dbReference type="AlphaFoldDB" id="A0AAV9WQI6"/>
<evidence type="ECO:0000259" key="2">
    <source>
        <dbReference type="PROSITE" id="PS50157"/>
    </source>
</evidence>
<evidence type="ECO:0000313" key="4">
    <source>
        <dbReference type="Proteomes" id="UP001370758"/>
    </source>
</evidence>
<evidence type="ECO:0000256" key="1">
    <source>
        <dbReference type="PROSITE-ProRule" id="PRU00042"/>
    </source>
</evidence>
<organism evidence="3 4">
    <name type="scientific">Arthrobotrys musiformis</name>
    <dbReference type="NCBI Taxonomy" id="47236"/>
    <lineage>
        <taxon>Eukaryota</taxon>
        <taxon>Fungi</taxon>
        <taxon>Dikarya</taxon>
        <taxon>Ascomycota</taxon>
        <taxon>Pezizomycotina</taxon>
        <taxon>Orbiliomycetes</taxon>
        <taxon>Orbiliales</taxon>
        <taxon>Orbiliaceae</taxon>
        <taxon>Arthrobotrys</taxon>
    </lineage>
</organism>
<dbReference type="SUPFAM" id="SSF57667">
    <property type="entry name" value="beta-beta-alpha zinc fingers"/>
    <property type="match status" value="1"/>
</dbReference>
<accession>A0AAV9WQI6</accession>
<keyword evidence="1" id="KW-0862">Zinc</keyword>
<keyword evidence="1" id="KW-0479">Metal-binding</keyword>
<dbReference type="GO" id="GO:0008270">
    <property type="term" value="F:zinc ion binding"/>
    <property type="evidence" value="ECO:0007669"/>
    <property type="project" value="UniProtKB-KW"/>
</dbReference>
<name>A0AAV9WQI6_9PEZI</name>
<comment type="caution">
    <text evidence="3">The sequence shown here is derived from an EMBL/GenBank/DDBJ whole genome shotgun (WGS) entry which is preliminary data.</text>
</comment>
<dbReference type="InterPro" id="IPR013087">
    <property type="entry name" value="Znf_C2H2_type"/>
</dbReference>
<evidence type="ECO:0000313" key="3">
    <source>
        <dbReference type="EMBL" id="KAK6512496.1"/>
    </source>
</evidence>
<dbReference type="Proteomes" id="UP001370758">
    <property type="component" value="Unassembled WGS sequence"/>
</dbReference>
<dbReference type="Gene3D" id="3.30.160.60">
    <property type="entry name" value="Classic Zinc Finger"/>
    <property type="match status" value="1"/>
</dbReference>
<dbReference type="InterPro" id="IPR036236">
    <property type="entry name" value="Znf_C2H2_sf"/>
</dbReference>
<proteinExistence type="predicted"/>
<sequence>MPAWQLKITTVFSSDVPITSRPSGRQAARIGAFVNCIVFTDCYQYVLKCLGCLRFLTFPKHPRSRLALIKVKLLLGLSHDGPQNLRLVRTTHNETATTHVLSDPPAPVRPQARRKRIVKHECELCPASFTSQRGFDDHSRDVHGTSNHTCERCGRDFPRFDNLRTHQKTCEGNLEQPQQAPGHINTPDIAPPTDSAICGGDPPAQAPTLDHERVTVLPSHRAAGEVNEDVYMGGSSNTIDNNIDTEDVGDNSDSMANNINKDAKDMVLQGNHNDANDHFNDIDVSTNGPDSDPDGMINFEELLDQDAVAAATTNNPFVRKSELEFICENGWLSK</sequence>
<feature type="domain" description="C2H2-type" evidence="2">
    <location>
        <begin position="120"/>
        <end position="148"/>
    </location>
</feature>
<dbReference type="PROSITE" id="PS50157">
    <property type="entry name" value="ZINC_FINGER_C2H2_2"/>
    <property type="match status" value="2"/>
</dbReference>
<feature type="domain" description="C2H2-type" evidence="2">
    <location>
        <begin position="148"/>
        <end position="177"/>
    </location>
</feature>
<keyword evidence="4" id="KW-1185">Reference proteome</keyword>